<evidence type="ECO:0000313" key="1">
    <source>
        <dbReference type="EMBL" id="MBB4676525.1"/>
    </source>
</evidence>
<name>A0A7W7C8L6_9PSEU</name>
<dbReference type="EMBL" id="JACHMH010000001">
    <property type="protein sequence ID" value="MBB4676525.1"/>
    <property type="molecule type" value="Genomic_DNA"/>
</dbReference>
<protein>
    <submittedName>
        <fullName evidence="1">Uncharacterized protein</fullName>
    </submittedName>
</protein>
<organism evidence="1 2">
    <name type="scientific">Crossiella cryophila</name>
    <dbReference type="NCBI Taxonomy" id="43355"/>
    <lineage>
        <taxon>Bacteria</taxon>
        <taxon>Bacillati</taxon>
        <taxon>Actinomycetota</taxon>
        <taxon>Actinomycetes</taxon>
        <taxon>Pseudonocardiales</taxon>
        <taxon>Pseudonocardiaceae</taxon>
        <taxon>Crossiella</taxon>
    </lineage>
</organism>
<reference evidence="1 2" key="1">
    <citation type="submission" date="2020-08" db="EMBL/GenBank/DDBJ databases">
        <title>Sequencing the genomes of 1000 actinobacteria strains.</title>
        <authorList>
            <person name="Klenk H.-P."/>
        </authorList>
    </citation>
    <scope>NUCLEOTIDE SEQUENCE [LARGE SCALE GENOMIC DNA]</scope>
    <source>
        <strain evidence="1 2">DSM 44230</strain>
    </source>
</reference>
<gene>
    <name evidence="1" type="ORF">HNR67_002643</name>
</gene>
<dbReference type="AlphaFoldDB" id="A0A7W7C8L6"/>
<sequence>MTTEVPLSGEVRERCRGFLPAGAELRYLFPAITLNPGMAPVLVAVTSRTVTILTCSFLRRNRPNGVLAHYPRTIQLGPVDIRTTATIEIGSTMLEIEDEYIPVVRCADAEIDETTFLPPDPLPDL</sequence>
<comment type="caution">
    <text evidence="1">The sequence shown here is derived from an EMBL/GenBank/DDBJ whole genome shotgun (WGS) entry which is preliminary data.</text>
</comment>
<keyword evidence="2" id="KW-1185">Reference proteome</keyword>
<evidence type="ECO:0000313" key="2">
    <source>
        <dbReference type="Proteomes" id="UP000533598"/>
    </source>
</evidence>
<dbReference type="Proteomes" id="UP000533598">
    <property type="component" value="Unassembled WGS sequence"/>
</dbReference>
<dbReference type="RefSeq" id="WP_185002341.1">
    <property type="nucleotide sequence ID" value="NZ_BAAAUI010000015.1"/>
</dbReference>
<proteinExistence type="predicted"/>
<accession>A0A7W7C8L6</accession>